<evidence type="ECO:0000259" key="7">
    <source>
        <dbReference type="SMART" id="SM00278"/>
    </source>
</evidence>
<comment type="domain">
    <text evidence="6">Has three domains with a flexible linker between the domains II and III and assumes an 'L' shape. Domain III is highly mobile and contacts RuvB.</text>
</comment>
<dbReference type="NCBIfam" id="TIGR00084">
    <property type="entry name" value="ruvA"/>
    <property type="match status" value="1"/>
</dbReference>
<keyword evidence="1 6" id="KW-0963">Cytoplasm</keyword>
<dbReference type="Pfam" id="PF14520">
    <property type="entry name" value="HHH_5"/>
    <property type="match status" value="1"/>
</dbReference>
<dbReference type="CDD" id="cd14332">
    <property type="entry name" value="UBA_RuvA_C"/>
    <property type="match status" value="1"/>
</dbReference>
<comment type="subcellular location">
    <subcellularLocation>
        <location evidence="6">Cytoplasm</location>
    </subcellularLocation>
</comment>
<gene>
    <name evidence="6" type="primary">ruvA</name>
    <name evidence="8" type="ORF">AVDCRST_MAG68-905</name>
</gene>
<dbReference type="GO" id="GO:0006310">
    <property type="term" value="P:DNA recombination"/>
    <property type="evidence" value="ECO:0007669"/>
    <property type="project" value="UniProtKB-UniRule"/>
</dbReference>
<name>A0A6J4KG34_9BACT</name>
<dbReference type="EMBL" id="CADCTW010000039">
    <property type="protein sequence ID" value="CAA9304004.1"/>
    <property type="molecule type" value="Genomic_DNA"/>
</dbReference>
<accession>A0A6J4KG34</accession>
<dbReference type="GO" id="GO:0048476">
    <property type="term" value="C:Holliday junction resolvase complex"/>
    <property type="evidence" value="ECO:0007669"/>
    <property type="project" value="UniProtKB-UniRule"/>
</dbReference>
<evidence type="ECO:0000256" key="6">
    <source>
        <dbReference type="HAMAP-Rule" id="MF_00031"/>
    </source>
</evidence>
<comment type="similarity">
    <text evidence="6">Belongs to the RuvA family.</text>
</comment>
<comment type="subunit">
    <text evidence="6">Homotetramer. Forms an RuvA(8)-RuvB(12)-Holliday junction (HJ) complex. HJ DNA is sandwiched between 2 RuvA tetramers; dsDNA enters through RuvA and exits via RuvB. An RuvB hexamer assembles on each DNA strand where it exits the tetramer. Each RuvB hexamer is contacted by two RuvA subunits (via domain III) on 2 adjacent RuvB subunits; this complex drives branch migration. In the full resolvosome a probable DNA-RuvA(4)-RuvB(12)-RuvC(2) complex forms which resolves the HJ.</text>
</comment>
<keyword evidence="3 6" id="KW-0238">DNA-binding</keyword>
<dbReference type="InterPro" id="IPR012340">
    <property type="entry name" value="NA-bd_OB-fold"/>
</dbReference>
<feature type="domain" description="Helix-hairpin-helix DNA-binding motif class 1" evidence="7">
    <location>
        <begin position="109"/>
        <end position="128"/>
    </location>
</feature>
<dbReference type="Pfam" id="PF07499">
    <property type="entry name" value="RuvA_C"/>
    <property type="match status" value="1"/>
</dbReference>
<proteinExistence type="inferred from homology"/>
<dbReference type="InterPro" id="IPR013849">
    <property type="entry name" value="DNA_helicase_Holl-junc_RuvA_I"/>
</dbReference>
<dbReference type="InterPro" id="IPR011114">
    <property type="entry name" value="RuvA_C"/>
</dbReference>
<evidence type="ECO:0000256" key="2">
    <source>
        <dbReference type="ARBA" id="ARBA00022763"/>
    </source>
</evidence>
<dbReference type="Gene3D" id="1.10.8.10">
    <property type="entry name" value="DNA helicase RuvA subunit, C-terminal domain"/>
    <property type="match status" value="1"/>
</dbReference>
<reference evidence="8" key="1">
    <citation type="submission" date="2020-02" db="EMBL/GenBank/DDBJ databases">
        <authorList>
            <person name="Meier V. D."/>
        </authorList>
    </citation>
    <scope>NUCLEOTIDE SEQUENCE</scope>
    <source>
        <strain evidence="8">AVDCRST_MAG68</strain>
    </source>
</reference>
<dbReference type="InterPro" id="IPR000085">
    <property type="entry name" value="RuvA"/>
</dbReference>
<dbReference type="AlphaFoldDB" id="A0A6J4KG34"/>
<evidence type="ECO:0000256" key="4">
    <source>
        <dbReference type="ARBA" id="ARBA00023172"/>
    </source>
</evidence>
<dbReference type="Pfam" id="PF01330">
    <property type="entry name" value="RuvA_N"/>
    <property type="match status" value="1"/>
</dbReference>
<dbReference type="InterPro" id="IPR036267">
    <property type="entry name" value="RuvA_C_sf"/>
</dbReference>
<dbReference type="HAMAP" id="MF_00031">
    <property type="entry name" value="DNA_HJ_migration_RuvA"/>
    <property type="match status" value="1"/>
</dbReference>
<keyword evidence="4 6" id="KW-0233">DNA recombination</keyword>
<dbReference type="GO" id="GO:0005524">
    <property type="term" value="F:ATP binding"/>
    <property type="evidence" value="ECO:0007669"/>
    <property type="project" value="InterPro"/>
</dbReference>
<dbReference type="GO" id="GO:0009379">
    <property type="term" value="C:Holliday junction helicase complex"/>
    <property type="evidence" value="ECO:0007669"/>
    <property type="project" value="InterPro"/>
</dbReference>
<organism evidence="8">
    <name type="scientific">uncultured Gemmatimonadota bacterium</name>
    <dbReference type="NCBI Taxonomy" id="203437"/>
    <lineage>
        <taxon>Bacteria</taxon>
        <taxon>Pseudomonadati</taxon>
        <taxon>Gemmatimonadota</taxon>
        <taxon>environmental samples</taxon>
    </lineage>
</organism>
<dbReference type="GO" id="GO:0016787">
    <property type="term" value="F:hydrolase activity"/>
    <property type="evidence" value="ECO:0007669"/>
    <property type="project" value="UniProtKB-KW"/>
</dbReference>
<keyword evidence="5 6" id="KW-0234">DNA repair</keyword>
<dbReference type="Gene3D" id="1.10.150.20">
    <property type="entry name" value="5' to 3' exonuclease, C-terminal subdomain"/>
    <property type="match status" value="1"/>
</dbReference>
<sequence length="195" mass="20809">MIARIRGELVVRDLERVEVMTSGGVCYEILIPNSVFERLPKLGEQVTLRTYQIVREDALILFGFLEDVERTVFGKLLGANGVGPRLALSLVGALGATSVVRAIRERNAAALVSVSGVGKKTADRIILDLTGKLDDVVLAPAGPGARAPGMDEALRALGALGVVQAEAERAIRSVVQEHGNLPAPELIRQALTRLK</sequence>
<comment type="function">
    <text evidence="6">The RuvA-RuvB-RuvC complex processes Holliday junction (HJ) DNA during genetic recombination and DNA repair, while the RuvA-RuvB complex plays an important role in the rescue of blocked DNA replication forks via replication fork reversal (RFR). RuvA specifically binds to HJ cruciform DNA, conferring on it an open structure. The RuvB hexamer acts as an ATP-dependent pump, pulling dsDNA into and through the RuvAB complex. HJ branch migration allows RuvC to scan DNA until it finds its consensus sequence, where it cleaves and resolves the cruciform DNA.</text>
</comment>
<dbReference type="GO" id="GO:0009378">
    <property type="term" value="F:four-way junction helicase activity"/>
    <property type="evidence" value="ECO:0007669"/>
    <property type="project" value="InterPro"/>
</dbReference>
<dbReference type="GO" id="GO:0000400">
    <property type="term" value="F:four-way junction DNA binding"/>
    <property type="evidence" value="ECO:0007669"/>
    <property type="project" value="UniProtKB-UniRule"/>
</dbReference>
<evidence type="ECO:0000256" key="3">
    <source>
        <dbReference type="ARBA" id="ARBA00023125"/>
    </source>
</evidence>
<feature type="domain" description="Helix-hairpin-helix DNA-binding motif class 1" evidence="7">
    <location>
        <begin position="74"/>
        <end position="93"/>
    </location>
</feature>
<feature type="region of interest" description="Domain III" evidence="6">
    <location>
        <begin position="145"/>
        <end position="195"/>
    </location>
</feature>
<dbReference type="SMART" id="SM00278">
    <property type="entry name" value="HhH1"/>
    <property type="match status" value="2"/>
</dbReference>
<comment type="caution">
    <text evidence="6">Lacks conserved residue(s) required for the propagation of feature annotation.</text>
</comment>
<evidence type="ECO:0000256" key="1">
    <source>
        <dbReference type="ARBA" id="ARBA00022490"/>
    </source>
</evidence>
<dbReference type="Gene3D" id="2.40.50.140">
    <property type="entry name" value="Nucleic acid-binding proteins"/>
    <property type="match status" value="1"/>
</dbReference>
<evidence type="ECO:0000313" key="8">
    <source>
        <dbReference type="EMBL" id="CAA9304004.1"/>
    </source>
</evidence>
<dbReference type="GO" id="GO:0005737">
    <property type="term" value="C:cytoplasm"/>
    <property type="evidence" value="ECO:0007669"/>
    <property type="project" value="UniProtKB-SubCell"/>
</dbReference>
<dbReference type="GO" id="GO:0006281">
    <property type="term" value="P:DNA repair"/>
    <property type="evidence" value="ECO:0007669"/>
    <property type="project" value="UniProtKB-UniRule"/>
</dbReference>
<protein>
    <recommendedName>
        <fullName evidence="6">Holliday junction branch migration complex subunit RuvA</fullName>
    </recommendedName>
</protein>
<dbReference type="InterPro" id="IPR003583">
    <property type="entry name" value="Hlx-hairpin-Hlx_DNA-bd_motif"/>
</dbReference>
<evidence type="ECO:0000256" key="5">
    <source>
        <dbReference type="ARBA" id="ARBA00023204"/>
    </source>
</evidence>
<dbReference type="SUPFAM" id="SSF47781">
    <property type="entry name" value="RuvA domain 2-like"/>
    <property type="match status" value="1"/>
</dbReference>
<dbReference type="SUPFAM" id="SSF50249">
    <property type="entry name" value="Nucleic acid-binding proteins"/>
    <property type="match status" value="1"/>
</dbReference>
<dbReference type="InterPro" id="IPR010994">
    <property type="entry name" value="RuvA_2-like"/>
</dbReference>
<keyword evidence="2 6" id="KW-0227">DNA damage</keyword>
<keyword evidence="8" id="KW-0378">Hydrolase</keyword>
<dbReference type="SUPFAM" id="SSF46929">
    <property type="entry name" value="DNA helicase RuvA subunit, C-terminal domain"/>
    <property type="match status" value="1"/>
</dbReference>